<evidence type="ECO:0000256" key="1">
    <source>
        <dbReference type="SAM" id="MobiDB-lite"/>
    </source>
</evidence>
<proteinExistence type="predicted"/>
<feature type="region of interest" description="Disordered" evidence="1">
    <location>
        <begin position="409"/>
        <end position="435"/>
    </location>
</feature>
<name>A0ABS9ML25_9FIRM</name>
<reference evidence="2 3" key="1">
    <citation type="submission" date="2022-01" db="EMBL/GenBank/DDBJ databases">
        <title>Collection of gut derived symbiotic bacterial strains cultured from healthy donors.</title>
        <authorList>
            <person name="Lin H."/>
            <person name="Kohout C."/>
            <person name="Waligurski E."/>
            <person name="Pamer E.G."/>
        </authorList>
    </citation>
    <scope>NUCLEOTIDE SEQUENCE [LARGE SCALE GENOMIC DNA]</scope>
    <source>
        <strain evidence="2 3">DFI.7.58</strain>
    </source>
</reference>
<sequence length="491" mass="56556">MSLPKRNSADGRCYWMKPEVQEELQPLFDQCIQDAIDGRITRLDSLWPPVVVSSQGAPFEVWQLLRAWTEIQRAETLDAEKAIAFSENLRRQSRWGEIDHHLLDMLKRELQEKYFIVTGNEDDHFWDREYSLKPGIRAEEVPEPLLRFACYVAVSYKVYGLDFQYLDTNYLLGLVGKVRPDMVKKLKEHGTGRLPPDLQKRKTEHFTASANDAFAAIRITARDSTEECYAEVLDYLCELLEQEEFPRSYAVEFKGPEKRYLPIPGLPKKGVNQLFACAVQYPGLHPRMERYARLAMRQYEQYTNLSDEQCALPGSFAVFALGMLGQEWRQLVWDYLDLCDDEHSHLQEKFLRAYVQRFGFTAGTVSVFIRGVLSMQNMKYSKDYAAWMANAESLDALLEAKIHLSEIVPSGFSSDEDDDDDEDEEPAEETEASPEEVLQYAWETVCYVIWGKASAKGGQKVVEAAPEELKELYRQIFIPVAENAEERGDLL</sequence>
<dbReference type="RefSeq" id="WP_237966807.1">
    <property type="nucleotide sequence ID" value="NZ_JAKNHQ010000009.1"/>
</dbReference>
<evidence type="ECO:0000313" key="2">
    <source>
        <dbReference type="EMBL" id="MCG4610942.1"/>
    </source>
</evidence>
<protein>
    <submittedName>
        <fullName evidence="2">DUF6138 family protein</fullName>
    </submittedName>
</protein>
<dbReference type="InterPro" id="IPR046136">
    <property type="entry name" value="DUF6138"/>
</dbReference>
<dbReference type="Proteomes" id="UP001298681">
    <property type="component" value="Unassembled WGS sequence"/>
</dbReference>
<dbReference type="Pfam" id="PF19635">
    <property type="entry name" value="DUF6138"/>
    <property type="match status" value="1"/>
</dbReference>
<accession>A0ABS9ML25</accession>
<organism evidence="2 3">
    <name type="scientific">Anaeromassilibacillus senegalensis</name>
    <dbReference type="NCBI Taxonomy" id="1673717"/>
    <lineage>
        <taxon>Bacteria</taxon>
        <taxon>Bacillati</taxon>
        <taxon>Bacillota</taxon>
        <taxon>Clostridia</taxon>
        <taxon>Eubacteriales</taxon>
        <taxon>Acutalibacteraceae</taxon>
        <taxon>Anaeromassilibacillus</taxon>
    </lineage>
</organism>
<comment type="caution">
    <text evidence="2">The sequence shown here is derived from an EMBL/GenBank/DDBJ whole genome shotgun (WGS) entry which is preliminary data.</text>
</comment>
<dbReference type="EMBL" id="JAKNHQ010000009">
    <property type="protein sequence ID" value="MCG4610942.1"/>
    <property type="molecule type" value="Genomic_DNA"/>
</dbReference>
<feature type="compositionally biased region" description="Acidic residues" evidence="1">
    <location>
        <begin position="414"/>
        <end position="434"/>
    </location>
</feature>
<evidence type="ECO:0000313" key="3">
    <source>
        <dbReference type="Proteomes" id="UP001298681"/>
    </source>
</evidence>
<keyword evidence="3" id="KW-1185">Reference proteome</keyword>
<gene>
    <name evidence="2" type="ORF">L0P57_08350</name>
</gene>